<dbReference type="AlphaFoldDB" id="A0A6G7LY21"/>
<name>A0A6G7LY21_9GAMM</name>
<proteinExistence type="predicted"/>
<evidence type="ECO:0000313" key="1">
    <source>
        <dbReference type="EMBL" id="QIJ06696.1"/>
    </source>
</evidence>
<dbReference type="EMBL" id="CP045857">
    <property type="protein sequence ID" value="QIJ06696.1"/>
    <property type="molecule type" value="Genomic_DNA"/>
</dbReference>
<dbReference type="KEGG" id="schk:GII14_08250"/>
<reference evidence="1 2" key="1">
    <citation type="submission" date="2019-11" db="EMBL/GenBank/DDBJ databases">
        <title>Complete Genome Sequence of Shewanella chilikensis Strain DC57, Isolated from Corroded Seal Rings at a floating production facility in Australia.</title>
        <authorList>
            <person name="Salgar-Chaparro S.J."/>
            <person name="Castillo-Villamizar G.A."/>
            <person name="Poehlein A."/>
            <person name="Daniel R."/>
            <person name="Machuca L."/>
        </authorList>
    </citation>
    <scope>NUCLEOTIDE SEQUENCE [LARGE SCALE GENOMIC DNA]</scope>
    <source>
        <strain evidence="1 2">DC57</strain>
    </source>
</reference>
<dbReference type="Proteomes" id="UP000502117">
    <property type="component" value="Chromosome"/>
</dbReference>
<organism evidence="1 2">
    <name type="scientific">Shewanella chilikensis</name>
    <dbReference type="NCBI Taxonomy" id="558541"/>
    <lineage>
        <taxon>Bacteria</taxon>
        <taxon>Pseudomonadati</taxon>
        <taxon>Pseudomonadota</taxon>
        <taxon>Gammaproteobacteria</taxon>
        <taxon>Alteromonadales</taxon>
        <taxon>Shewanellaceae</taxon>
        <taxon>Shewanella</taxon>
    </lineage>
</organism>
<protein>
    <submittedName>
        <fullName evidence="1">Uncharacterized protein</fullName>
    </submittedName>
</protein>
<accession>A0A6G7LY21</accession>
<gene>
    <name evidence="1" type="ORF">GII14_08250</name>
</gene>
<evidence type="ECO:0000313" key="2">
    <source>
        <dbReference type="Proteomes" id="UP000502117"/>
    </source>
</evidence>
<sequence length="66" mass="7435">MHCKDRISSRINRVSLQNVPASSAWGNCTRTPLPPNCTPGQCWPSRLSCSNTCCNTRSILRDWSLR</sequence>